<proteinExistence type="predicted"/>
<keyword evidence="3" id="KW-1185">Reference proteome</keyword>
<dbReference type="Proteomes" id="UP001153954">
    <property type="component" value="Unassembled WGS sequence"/>
</dbReference>
<feature type="compositionally biased region" description="Basic and acidic residues" evidence="1">
    <location>
        <begin position="467"/>
        <end position="476"/>
    </location>
</feature>
<dbReference type="EMBL" id="CAKOGL010000014">
    <property type="protein sequence ID" value="CAH2094617.1"/>
    <property type="molecule type" value="Genomic_DNA"/>
</dbReference>
<evidence type="ECO:0000313" key="2">
    <source>
        <dbReference type="EMBL" id="CAH2094617.1"/>
    </source>
</evidence>
<feature type="region of interest" description="Disordered" evidence="1">
    <location>
        <begin position="454"/>
        <end position="476"/>
    </location>
</feature>
<gene>
    <name evidence="2" type="ORF">EEDITHA_LOCUS10165</name>
</gene>
<dbReference type="AlphaFoldDB" id="A0AAU9U6Y9"/>
<evidence type="ECO:0000256" key="1">
    <source>
        <dbReference type="SAM" id="MobiDB-lite"/>
    </source>
</evidence>
<feature type="region of interest" description="Disordered" evidence="1">
    <location>
        <begin position="516"/>
        <end position="546"/>
    </location>
</feature>
<protein>
    <submittedName>
        <fullName evidence="2">Uncharacterized protein</fullName>
    </submittedName>
</protein>
<name>A0AAU9U6Y9_EUPED</name>
<feature type="compositionally biased region" description="Polar residues" evidence="1">
    <location>
        <begin position="516"/>
        <end position="531"/>
    </location>
</feature>
<feature type="region of interest" description="Disordered" evidence="1">
    <location>
        <begin position="187"/>
        <end position="211"/>
    </location>
</feature>
<comment type="caution">
    <text evidence="2">The sequence shown here is derived from an EMBL/GenBank/DDBJ whole genome shotgun (WGS) entry which is preliminary data.</text>
</comment>
<reference evidence="2" key="1">
    <citation type="submission" date="2022-03" db="EMBL/GenBank/DDBJ databases">
        <authorList>
            <person name="Tunstrom K."/>
        </authorList>
    </citation>
    <scope>NUCLEOTIDE SEQUENCE</scope>
</reference>
<evidence type="ECO:0000313" key="3">
    <source>
        <dbReference type="Proteomes" id="UP001153954"/>
    </source>
</evidence>
<sequence length="642" mass="75189">MGKSGKKIKSDRINTLRKQYDAFLEDDKKRKDRNEYILGRLEEMRSSSALVQIRHKDDLDTNENYYTTRRIPYSRLEDNVRTFRNQANIPNSSTTQRFEPSILREISKSFILIPKLKSNISNNVTYFNPLTDNADTDWKSKYDILNELKNSEKECNSENVNVIFEECNKPFVPTPESLITQENQIYGDNTPADNLQNFNTPTDDSQTSKSNSNGIEKVILNASPDFKANNTEDKAKICSKPTDLLTEPINYYENNQNEISVGNTHEIEASRQEFTEPKSEIRTNMEVYNNVANINASQELTNTEYTNKVDNNNEFQGKSDKEKFDDELMEQNKSKEFYEQRIKEKNISHAENSDCLKLTNNKDISTKEEIQESFKDDIEIDSKLNDIQNYEINDVPIINDQSANAEISELENEQNEMFYTENPENKYNYDENNMEKVQYPEENQNYINEQYSYHDESQQEQPYNSEINEHEESTERYDPNYEQQYTGNYENVMDVPHYETQQYEVENSYEVQQNPVSTANVNYEEVQPNSENIERMPSEDPYQNPEENVYNYGNENYESQQYNTNEQQEYTTTDPNDLEDQYAVEQEYVGRHTEEEILKGVEKGLDLEDGYVDNQNTIIIDNKESTVVPDVSPDKKESILET</sequence>
<accession>A0AAU9U6Y9</accession>
<organism evidence="2 3">
    <name type="scientific">Euphydryas editha</name>
    <name type="common">Edith's checkerspot</name>
    <dbReference type="NCBI Taxonomy" id="104508"/>
    <lineage>
        <taxon>Eukaryota</taxon>
        <taxon>Metazoa</taxon>
        <taxon>Ecdysozoa</taxon>
        <taxon>Arthropoda</taxon>
        <taxon>Hexapoda</taxon>
        <taxon>Insecta</taxon>
        <taxon>Pterygota</taxon>
        <taxon>Neoptera</taxon>
        <taxon>Endopterygota</taxon>
        <taxon>Lepidoptera</taxon>
        <taxon>Glossata</taxon>
        <taxon>Ditrysia</taxon>
        <taxon>Papilionoidea</taxon>
        <taxon>Nymphalidae</taxon>
        <taxon>Nymphalinae</taxon>
        <taxon>Euphydryas</taxon>
    </lineage>
</organism>